<evidence type="ECO:0000256" key="5">
    <source>
        <dbReference type="ARBA" id="ARBA00022692"/>
    </source>
</evidence>
<accession>A0A9P9BS08</accession>
<evidence type="ECO:0000259" key="10">
    <source>
        <dbReference type="Pfam" id="PF03151"/>
    </source>
</evidence>
<dbReference type="Proteomes" id="UP000756346">
    <property type="component" value="Unassembled WGS sequence"/>
</dbReference>
<reference evidence="11" key="1">
    <citation type="journal article" date="2021" name="Nat. Commun.">
        <title>Genetic determinants of endophytism in the Arabidopsis root mycobiome.</title>
        <authorList>
            <person name="Mesny F."/>
            <person name="Miyauchi S."/>
            <person name="Thiergart T."/>
            <person name="Pickel B."/>
            <person name="Atanasova L."/>
            <person name="Karlsson M."/>
            <person name="Huettel B."/>
            <person name="Barry K.W."/>
            <person name="Haridas S."/>
            <person name="Chen C."/>
            <person name="Bauer D."/>
            <person name="Andreopoulos W."/>
            <person name="Pangilinan J."/>
            <person name="LaButti K."/>
            <person name="Riley R."/>
            <person name="Lipzen A."/>
            <person name="Clum A."/>
            <person name="Drula E."/>
            <person name="Henrissat B."/>
            <person name="Kohler A."/>
            <person name="Grigoriev I.V."/>
            <person name="Martin F.M."/>
            <person name="Hacquard S."/>
        </authorList>
    </citation>
    <scope>NUCLEOTIDE SEQUENCE</scope>
    <source>
        <strain evidence="11">MPI-CAGE-CH-0230</strain>
    </source>
</reference>
<comment type="subunit">
    <text evidence="4">Homooligomer.</text>
</comment>
<name>A0A9P9BS08_9PEZI</name>
<comment type="similarity">
    <text evidence="3">Belongs to the TPT transporter family. SLC35D subfamily.</text>
</comment>
<dbReference type="GO" id="GO:0005789">
    <property type="term" value="C:endoplasmic reticulum membrane"/>
    <property type="evidence" value="ECO:0007669"/>
    <property type="project" value="UniProtKB-SubCell"/>
</dbReference>
<dbReference type="EMBL" id="JAGTJQ010000004">
    <property type="protein sequence ID" value="KAH7033370.1"/>
    <property type="molecule type" value="Genomic_DNA"/>
</dbReference>
<keyword evidence="7 9" id="KW-0472">Membrane</keyword>
<dbReference type="AlphaFoldDB" id="A0A9P9BS08"/>
<evidence type="ECO:0000256" key="7">
    <source>
        <dbReference type="ARBA" id="ARBA00023136"/>
    </source>
</evidence>
<feature type="transmembrane region" description="Helical" evidence="9">
    <location>
        <begin position="12"/>
        <end position="32"/>
    </location>
</feature>
<feature type="transmembrane region" description="Helical" evidence="9">
    <location>
        <begin position="323"/>
        <end position="340"/>
    </location>
</feature>
<organism evidence="11 12">
    <name type="scientific">Microdochium trichocladiopsis</name>
    <dbReference type="NCBI Taxonomy" id="1682393"/>
    <lineage>
        <taxon>Eukaryota</taxon>
        <taxon>Fungi</taxon>
        <taxon>Dikarya</taxon>
        <taxon>Ascomycota</taxon>
        <taxon>Pezizomycotina</taxon>
        <taxon>Sordariomycetes</taxon>
        <taxon>Xylariomycetidae</taxon>
        <taxon>Xylariales</taxon>
        <taxon>Microdochiaceae</taxon>
        <taxon>Microdochium</taxon>
    </lineage>
</organism>
<comment type="caution">
    <text evidence="11">The sequence shown here is derived from an EMBL/GenBank/DDBJ whole genome shotgun (WGS) entry which is preliminary data.</text>
</comment>
<evidence type="ECO:0000256" key="4">
    <source>
        <dbReference type="ARBA" id="ARBA00011182"/>
    </source>
</evidence>
<dbReference type="OrthoDB" id="6418713at2759"/>
<proteinExistence type="inferred from homology"/>
<dbReference type="Pfam" id="PF03151">
    <property type="entry name" value="TPT"/>
    <property type="match status" value="1"/>
</dbReference>
<evidence type="ECO:0000256" key="8">
    <source>
        <dbReference type="SAM" id="MobiDB-lite"/>
    </source>
</evidence>
<dbReference type="RefSeq" id="XP_046014202.1">
    <property type="nucleotide sequence ID" value="XM_046162541.1"/>
</dbReference>
<feature type="transmembrane region" description="Helical" evidence="9">
    <location>
        <begin position="376"/>
        <end position="394"/>
    </location>
</feature>
<dbReference type="InterPro" id="IPR050186">
    <property type="entry name" value="TPT_transporter"/>
</dbReference>
<feature type="transmembrane region" description="Helical" evidence="9">
    <location>
        <begin position="136"/>
        <end position="156"/>
    </location>
</feature>
<keyword evidence="6 9" id="KW-1133">Transmembrane helix</keyword>
<comment type="function">
    <text evidence="1">Involved in the import of GDP-mannose from the cytoplasm into the Golgi lumen.</text>
</comment>
<feature type="domain" description="Sugar phosphate transporter" evidence="10">
    <location>
        <begin position="12"/>
        <end position="186"/>
    </location>
</feature>
<protein>
    <submittedName>
        <fullName evidence="11">Triose-phosphate transporter family-domain-containing protein</fullName>
    </submittedName>
</protein>
<evidence type="ECO:0000256" key="3">
    <source>
        <dbReference type="ARBA" id="ARBA00010425"/>
    </source>
</evidence>
<evidence type="ECO:0000256" key="1">
    <source>
        <dbReference type="ARBA" id="ARBA00003420"/>
    </source>
</evidence>
<sequence>MGPTSLALAHPALFVLSWVFFSNLTILFNKWLIDAAGFPYPVILTCWHMVFATAATQTLARTTRVLDSRHAVQMTRHTYLRAVVPIGVMYSVSMVCSTLVYLYLSVPFIQMLKAAAPAVVLFVGWIWGVESPTPKTILNIAGIIVGVIVASAGEIHFSWTGFLYQLGGLVFESLRVIMIQALFTKNQGTNSAPEESNDCPSTTSLASEGKDEEKPAMRGATQINETQLRKMDPLVGLYYYAPVCAATNFILSIVWEGGSFHWQHVIDVGPITLLLNALVAFLLNVSSVLLIGKTSGLVLVLTGILKNILLVAFAVVFTGERITISQALGYATALLGLVIYQAGWHDLRRLAAAGMPSSTSIASIRILWRRRVNRRIVAVGGIACLAATCLVFAWQHNQQQQQPPLPVSAQTLPLMHWMSSLVPWFGLESSDPVSGLPSTPAKDRGGTPPTAWLPTWLLGRPAADPAG</sequence>
<feature type="transmembrane region" description="Helical" evidence="9">
    <location>
        <begin position="38"/>
        <end position="59"/>
    </location>
</feature>
<feature type="region of interest" description="Disordered" evidence="8">
    <location>
        <begin position="435"/>
        <end position="467"/>
    </location>
</feature>
<evidence type="ECO:0000256" key="2">
    <source>
        <dbReference type="ARBA" id="ARBA00004477"/>
    </source>
</evidence>
<evidence type="ECO:0000256" key="9">
    <source>
        <dbReference type="SAM" id="Phobius"/>
    </source>
</evidence>
<evidence type="ECO:0000313" key="11">
    <source>
        <dbReference type="EMBL" id="KAH7033370.1"/>
    </source>
</evidence>
<feature type="transmembrane region" description="Helical" evidence="9">
    <location>
        <begin position="79"/>
        <end position="104"/>
    </location>
</feature>
<dbReference type="InterPro" id="IPR004853">
    <property type="entry name" value="Sugar_P_trans_dom"/>
</dbReference>
<evidence type="ECO:0000256" key="6">
    <source>
        <dbReference type="ARBA" id="ARBA00022989"/>
    </source>
</evidence>
<evidence type="ECO:0000313" key="12">
    <source>
        <dbReference type="Proteomes" id="UP000756346"/>
    </source>
</evidence>
<dbReference type="PANTHER" id="PTHR11132">
    <property type="entry name" value="SOLUTE CARRIER FAMILY 35"/>
    <property type="match status" value="1"/>
</dbReference>
<keyword evidence="5 9" id="KW-0812">Transmembrane</keyword>
<feature type="transmembrane region" description="Helical" evidence="9">
    <location>
        <begin position="237"/>
        <end position="255"/>
    </location>
</feature>
<gene>
    <name evidence="11" type="ORF">B0I36DRAFT_430603</name>
</gene>
<dbReference type="GeneID" id="70192087"/>
<feature type="region of interest" description="Disordered" evidence="8">
    <location>
        <begin position="188"/>
        <end position="222"/>
    </location>
</feature>
<comment type="subcellular location">
    <subcellularLocation>
        <location evidence="2">Endoplasmic reticulum membrane</location>
        <topology evidence="2">Multi-pass membrane protein</topology>
    </subcellularLocation>
</comment>
<feature type="transmembrane region" description="Helical" evidence="9">
    <location>
        <begin position="297"/>
        <end position="317"/>
    </location>
</feature>
<feature type="transmembrane region" description="Helical" evidence="9">
    <location>
        <begin position="162"/>
        <end position="183"/>
    </location>
</feature>
<keyword evidence="12" id="KW-1185">Reference proteome</keyword>
<feature type="compositionally biased region" description="Polar residues" evidence="8">
    <location>
        <begin position="188"/>
        <end position="206"/>
    </location>
</feature>
<feature type="transmembrane region" description="Helical" evidence="9">
    <location>
        <begin position="110"/>
        <end position="129"/>
    </location>
</feature>
<feature type="transmembrane region" description="Helical" evidence="9">
    <location>
        <begin position="261"/>
        <end position="285"/>
    </location>
</feature>